<evidence type="ECO:0000256" key="3">
    <source>
        <dbReference type="SAM" id="Phobius"/>
    </source>
</evidence>
<dbReference type="STRING" id="660025.F9FWC1"/>
<reference evidence="5" key="1">
    <citation type="journal article" date="2012" name="Mol. Plant Microbe Interact.">
        <title>A highly conserved effector in Fusarium oxysporum is required for full virulence on Arabidopsis.</title>
        <authorList>
            <person name="Thatcher L.F."/>
            <person name="Gardiner D.M."/>
            <person name="Kazan K."/>
            <person name="Manners J."/>
        </authorList>
    </citation>
    <scope>NUCLEOTIDE SEQUENCE [LARGE SCALE GENOMIC DNA]</scope>
    <source>
        <strain evidence="5">Fo5176</strain>
    </source>
</reference>
<evidence type="ECO:0000256" key="1">
    <source>
        <dbReference type="ARBA" id="ARBA00022737"/>
    </source>
</evidence>
<dbReference type="InterPro" id="IPR027417">
    <property type="entry name" value="P-loop_NTPase"/>
</dbReference>
<feature type="domain" description="Nephrocystin 3-like N-terminal" evidence="4">
    <location>
        <begin position="330"/>
        <end position="446"/>
    </location>
</feature>
<gene>
    <name evidence="5" type="ORF">FOXB_10703</name>
</gene>
<feature type="repeat" description="ANK" evidence="2">
    <location>
        <begin position="1293"/>
        <end position="1325"/>
    </location>
</feature>
<comment type="caution">
    <text evidence="5">The sequence shown here is derived from an EMBL/GenBank/DDBJ whole genome shotgun (WGS) entry which is preliminary data.</text>
</comment>
<evidence type="ECO:0000259" key="4">
    <source>
        <dbReference type="Pfam" id="PF24883"/>
    </source>
</evidence>
<dbReference type="SMART" id="SM00248">
    <property type="entry name" value="ANK"/>
    <property type="match status" value="8"/>
</dbReference>
<dbReference type="SUPFAM" id="SSF48403">
    <property type="entry name" value="Ankyrin repeat"/>
    <property type="match status" value="2"/>
</dbReference>
<dbReference type="OrthoDB" id="194358at2759"/>
<dbReference type="PANTHER" id="PTHR10039">
    <property type="entry name" value="AMELOGENIN"/>
    <property type="match status" value="1"/>
</dbReference>
<dbReference type="PROSITE" id="PS50088">
    <property type="entry name" value="ANK_REPEAT"/>
    <property type="match status" value="3"/>
</dbReference>
<dbReference type="InterPro" id="IPR036770">
    <property type="entry name" value="Ankyrin_rpt-contain_sf"/>
</dbReference>
<evidence type="ECO:0000256" key="2">
    <source>
        <dbReference type="PROSITE-ProRule" id="PRU00023"/>
    </source>
</evidence>
<evidence type="ECO:0000313" key="5">
    <source>
        <dbReference type="EMBL" id="EGU78777.1"/>
    </source>
</evidence>
<feature type="repeat" description="ANK" evidence="2">
    <location>
        <begin position="1260"/>
        <end position="1292"/>
    </location>
</feature>
<dbReference type="InterPro" id="IPR002110">
    <property type="entry name" value="Ankyrin_rpt"/>
</dbReference>
<dbReference type="EMBL" id="AFQF01002741">
    <property type="protein sequence ID" value="EGU78777.1"/>
    <property type="molecule type" value="Genomic_DNA"/>
</dbReference>
<keyword evidence="2" id="KW-0040">ANK repeat</keyword>
<dbReference type="InterPro" id="IPR056884">
    <property type="entry name" value="NPHP3-like_N"/>
</dbReference>
<proteinExistence type="predicted"/>
<protein>
    <recommendedName>
        <fullName evidence="4">Nephrocystin 3-like N-terminal domain-containing protein</fullName>
    </recommendedName>
</protein>
<keyword evidence="1" id="KW-0677">Repeat</keyword>
<feature type="repeat" description="ANK" evidence="2">
    <location>
        <begin position="781"/>
        <end position="813"/>
    </location>
</feature>
<dbReference type="PANTHER" id="PTHR10039:SF15">
    <property type="entry name" value="NACHT DOMAIN-CONTAINING PROTEIN"/>
    <property type="match status" value="1"/>
</dbReference>
<dbReference type="PROSITE" id="PS50297">
    <property type="entry name" value="ANK_REP_REGION"/>
    <property type="match status" value="2"/>
</dbReference>
<keyword evidence="3" id="KW-1133">Transmembrane helix</keyword>
<keyword evidence="3" id="KW-0472">Membrane</keyword>
<organism evidence="5">
    <name type="scientific">Fusarium oxysporum (strain Fo5176)</name>
    <name type="common">Fusarium vascular wilt</name>
    <dbReference type="NCBI Taxonomy" id="660025"/>
    <lineage>
        <taxon>Eukaryota</taxon>
        <taxon>Fungi</taxon>
        <taxon>Dikarya</taxon>
        <taxon>Ascomycota</taxon>
        <taxon>Pezizomycotina</taxon>
        <taxon>Sordariomycetes</taxon>
        <taxon>Hypocreomycetidae</taxon>
        <taxon>Hypocreales</taxon>
        <taxon>Nectriaceae</taxon>
        <taxon>Fusarium</taxon>
        <taxon>Fusarium oxysporum species complex</taxon>
    </lineage>
</organism>
<name>F9FWC1_FUSOF</name>
<dbReference type="Gene3D" id="1.25.40.20">
    <property type="entry name" value="Ankyrin repeat-containing domain"/>
    <property type="match status" value="3"/>
</dbReference>
<accession>F9FWC1</accession>
<feature type="transmembrane region" description="Helical" evidence="3">
    <location>
        <begin position="102"/>
        <end position="123"/>
    </location>
</feature>
<dbReference type="Gene3D" id="3.40.50.300">
    <property type="entry name" value="P-loop containing nucleotide triphosphate hydrolases"/>
    <property type="match status" value="1"/>
</dbReference>
<dbReference type="Pfam" id="PF12796">
    <property type="entry name" value="Ank_2"/>
    <property type="match status" value="1"/>
</dbReference>
<keyword evidence="3" id="KW-0812">Transmembrane</keyword>
<sequence>MNNTCGLGYLSWVAEVALPVSRQQQLGNPLVAKVGGKKAYDLHPLGHVLDREQSREEVLTPYGSALTGLVVQYNKRRVSLVAFRRLLTYAPLFNRSSSTPNLILALAFVFFFPSYFFILTVFISVADPLSISASIAGLVALADLIFRSGTKYVKSYRGASTEVGNLNRENRSLSVILHNLSLVAFDLEETEPPEPTAAVHEPSSVLQPHHLHDCHQLLRRLETGLSRTEASLDSGSECQRLYARLKWPFTSTESKEMIQDVQRYNQIIHTALAADSLAMLKHCLSRQDEIKNGLDKINLTAERILDIQVKISLDAKRNQVLRDFGRALGSGIPGAGKSVLAVAMIEECLQRNAQDTRKAVACFFCTYKNESSQHSTTILSSLCMQLAMQSESAFQILQEYHDQLFSGRDLSARPTAKTLAQKLHLICACFTRNYIVVDGLDECDHRVAANGYDVINMALSSRDEIIIRQHLKNDFPHVEIEAHTEDLQLYFASELSERIASKQLVGEAKGMFRWVACQLDYMCELPTDRARREALGKLPPSLYATYDRILLRIGGYDDTVKRLVKKAILMLATSFVSLSFEEICEAISLEEDATTLEDDEIVEEEELLRWCSSLVRVSKSGSFNGGKTRIQFAHFTVKEYLRSLKTRDSNHEYPQLKEYAVSHEDGIDFFSFLCLRFLTMEDIERFPPTRDTTRAISCILAQHRRRTFYEPSVLTWAAYATTSKMGDRTRKLLRKLLHPSETPAFCLWAIDIIFCHHPSSIEASSESIKILSQVIAAVLRPESTPLHMAAAFSMPDACQELLEGGSDVLACSKFGTPLHLHLLLNSSISPLTTPLPLGTIISLTLSCPDNFTNNLEIVIELVKAGVSITAQDVQLFSIRYNQYLQMPSFTSKTSQMWSRFPQFFNVLGNNNAPGSPRFILRQETGELIFRTGEKIPPQSPKEQSLDGASDEEVLAYIHSLIELNDETGMNSFLSTRRAKLAQSTDTDPEHPGWNALHLALLERSYRVLDPLLAFGLDPRADRPDGFEPVHMCCRENTCGALQALLRFGVSTLDTDNLDRTVWHLAAVMNSVTVLEELLDLGDVDIALKMTSKPHETPICAAATRLHFEAVCLLLPFCKTEESCTSSKALSLSLYEPRFSEAMQSLHRFGIFHKRHATCEKLYGLGCPLEFLDLFLERPNVNHLLPTLLDAYLAGGGAFSHKQHSVLDIPLASHNTDGLTILLNKLQGKALGQGEVTCIFESTSKLDSLSAIINQGDTIYLNRTPLFLAAAQNNVKAVNSLLIHGADVNIADDRNCTPLFVASEHGSAEVVELLLSRGAHVDVMNTSSHEFLNVAFVQKSWKVVDILLAAVGKLSSWPDHFFSNGVDTLVAITYNLQYVKPSVKIEGVRQLCGLRTPGAHSLLCRAACWGSVTAIQNFIKLGIGDLEHHCREHGSPPECCHLKPQIGGSQVSHASWR</sequence>
<dbReference type="Pfam" id="PF24883">
    <property type="entry name" value="NPHP3_N"/>
    <property type="match status" value="1"/>
</dbReference>